<sequence>MEVLRVFNNNLVLARDDSGTEVILTGRGLGFQAKPGSRVVQERVVRVFRPDDGRDPDHLAGLLAGIPPEHVQLVSEALVEVGLERLAARPALVVAMADHVGLALERARAGQVVEYPLLAEVTTLYGEEHAQATTLLAAINARVPVPLPRTEAVGLALHLVNAGVATGDLAHSYTMTGLIQQFLDVVAAAHGVVVVPGSVTVGRFITHLRYLFVRIHQGRQLDDHRHSEVGEAIRRAYPAEARTADQLARLVELRLRATLSDDEVAYLALHITRIAQDAGQAP</sequence>
<dbReference type="PROSITE" id="PS51372">
    <property type="entry name" value="PRD_2"/>
    <property type="match status" value="2"/>
</dbReference>
<name>A0A3M2JMX1_9CELL</name>
<evidence type="ECO:0000313" key="3">
    <source>
        <dbReference type="EMBL" id="RMI13626.1"/>
    </source>
</evidence>
<dbReference type="PANTHER" id="PTHR30185">
    <property type="entry name" value="CRYPTIC BETA-GLUCOSIDE BGL OPERON ANTITERMINATOR"/>
    <property type="match status" value="1"/>
</dbReference>
<dbReference type="EMBL" id="RFFI01000012">
    <property type="protein sequence ID" value="RMI13626.1"/>
    <property type="molecule type" value="Genomic_DNA"/>
</dbReference>
<evidence type="ECO:0000313" key="4">
    <source>
        <dbReference type="Proteomes" id="UP000269289"/>
    </source>
</evidence>
<dbReference type="InterPro" id="IPR036634">
    <property type="entry name" value="PRD_sf"/>
</dbReference>
<proteinExistence type="predicted"/>
<comment type="caution">
    <text evidence="3">The sequence shown here is derived from an EMBL/GenBank/DDBJ whole genome shotgun (WGS) entry which is preliminary data.</text>
</comment>
<dbReference type="SUPFAM" id="SSF50151">
    <property type="entry name" value="SacY-like RNA-binding domain"/>
    <property type="match status" value="1"/>
</dbReference>
<dbReference type="SUPFAM" id="SSF63520">
    <property type="entry name" value="PTS-regulatory domain, PRD"/>
    <property type="match status" value="2"/>
</dbReference>
<dbReference type="RefSeq" id="WP_122148120.1">
    <property type="nucleotide sequence ID" value="NZ_RFFI01000012.1"/>
</dbReference>
<dbReference type="InterPro" id="IPR011608">
    <property type="entry name" value="PRD"/>
</dbReference>
<reference evidence="3 4" key="1">
    <citation type="submission" date="2018-10" db="EMBL/GenBank/DDBJ databases">
        <title>Isolation, diversity and antifungal activity of actinobacteria from wheat.</title>
        <authorList>
            <person name="Han C."/>
        </authorList>
    </citation>
    <scope>NUCLEOTIDE SEQUENCE [LARGE SCALE GENOMIC DNA]</scope>
    <source>
        <strain evidence="3 4">NEAU-YY56</strain>
    </source>
</reference>
<protein>
    <submittedName>
        <fullName evidence="3">PRD domain-containing protein</fullName>
    </submittedName>
</protein>
<keyword evidence="1" id="KW-0677">Repeat</keyword>
<dbReference type="AlphaFoldDB" id="A0A3M2JMX1"/>
<dbReference type="Gene3D" id="1.10.1790.10">
    <property type="entry name" value="PRD domain"/>
    <property type="match status" value="2"/>
</dbReference>
<gene>
    <name evidence="3" type="ORF">EBM89_03750</name>
</gene>
<dbReference type="PANTHER" id="PTHR30185:SF15">
    <property type="entry name" value="CRYPTIC BETA-GLUCOSIDE BGL OPERON ANTITERMINATOR"/>
    <property type="match status" value="1"/>
</dbReference>
<evidence type="ECO:0000256" key="1">
    <source>
        <dbReference type="ARBA" id="ARBA00022737"/>
    </source>
</evidence>
<feature type="domain" description="PRD" evidence="2">
    <location>
        <begin position="65"/>
        <end position="169"/>
    </location>
</feature>
<dbReference type="SMART" id="SM01061">
    <property type="entry name" value="CAT_RBD"/>
    <property type="match status" value="1"/>
</dbReference>
<dbReference type="Proteomes" id="UP000269289">
    <property type="component" value="Unassembled WGS sequence"/>
</dbReference>
<dbReference type="Pfam" id="PF00874">
    <property type="entry name" value="PRD"/>
    <property type="match status" value="2"/>
</dbReference>
<dbReference type="InterPro" id="IPR004341">
    <property type="entry name" value="CAT_RNA-bd_dom"/>
</dbReference>
<dbReference type="Gene3D" id="2.30.24.10">
    <property type="entry name" value="CAT RNA-binding domain"/>
    <property type="match status" value="1"/>
</dbReference>
<dbReference type="OrthoDB" id="9813552at2"/>
<dbReference type="InterPro" id="IPR036650">
    <property type="entry name" value="CAT_RNA-bd_dom_sf"/>
</dbReference>
<keyword evidence="4" id="KW-1185">Reference proteome</keyword>
<dbReference type="InterPro" id="IPR050661">
    <property type="entry name" value="BglG_antiterminators"/>
</dbReference>
<organism evidence="3 4">
    <name type="scientific">Cellulomonas triticagri</name>
    <dbReference type="NCBI Taxonomy" id="2483352"/>
    <lineage>
        <taxon>Bacteria</taxon>
        <taxon>Bacillati</taxon>
        <taxon>Actinomycetota</taxon>
        <taxon>Actinomycetes</taxon>
        <taxon>Micrococcales</taxon>
        <taxon>Cellulomonadaceae</taxon>
        <taxon>Cellulomonas</taxon>
    </lineage>
</organism>
<dbReference type="GO" id="GO:0006355">
    <property type="term" value="P:regulation of DNA-templated transcription"/>
    <property type="evidence" value="ECO:0007669"/>
    <property type="project" value="InterPro"/>
</dbReference>
<feature type="domain" description="PRD" evidence="2">
    <location>
        <begin position="170"/>
        <end position="281"/>
    </location>
</feature>
<dbReference type="GO" id="GO:0003723">
    <property type="term" value="F:RNA binding"/>
    <property type="evidence" value="ECO:0007669"/>
    <property type="project" value="InterPro"/>
</dbReference>
<dbReference type="Pfam" id="PF03123">
    <property type="entry name" value="CAT_RBD"/>
    <property type="match status" value="1"/>
</dbReference>
<accession>A0A3M2JMX1</accession>
<evidence type="ECO:0000259" key="2">
    <source>
        <dbReference type="PROSITE" id="PS51372"/>
    </source>
</evidence>